<proteinExistence type="predicted"/>
<reference evidence="2 3" key="1">
    <citation type="journal article" date="2021" name="Elife">
        <title>Chloroplast acquisition without the gene transfer in kleptoplastic sea slugs, Plakobranchus ocellatus.</title>
        <authorList>
            <person name="Maeda T."/>
            <person name="Takahashi S."/>
            <person name="Yoshida T."/>
            <person name="Shimamura S."/>
            <person name="Takaki Y."/>
            <person name="Nagai Y."/>
            <person name="Toyoda A."/>
            <person name="Suzuki Y."/>
            <person name="Arimoto A."/>
            <person name="Ishii H."/>
            <person name="Satoh N."/>
            <person name="Nishiyama T."/>
            <person name="Hasebe M."/>
            <person name="Maruyama T."/>
            <person name="Minagawa J."/>
            <person name="Obokata J."/>
            <person name="Shigenobu S."/>
        </authorList>
    </citation>
    <scope>NUCLEOTIDE SEQUENCE [LARGE SCALE GENOMIC DNA]</scope>
</reference>
<dbReference type="EMBL" id="BMAT01000071">
    <property type="protein sequence ID" value="GFR59093.1"/>
    <property type="molecule type" value="Genomic_DNA"/>
</dbReference>
<sequence>MSQKEKSDIERDITFKQTIKRQGKRGKEEIKVIVEGCAQCLELLAAWRLPTASRRRFQTRCILLTHGLTPACSLVVVVVVVVVVVAVVVVVVVVAVVVVVVVIVLTVCHTLIITMNEQRKLVQK</sequence>
<keyword evidence="3" id="KW-1185">Reference proteome</keyword>
<name>A0AAV4EDE1_9GAST</name>
<dbReference type="Proteomes" id="UP000762676">
    <property type="component" value="Unassembled WGS sequence"/>
</dbReference>
<organism evidence="2 3">
    <name type="scientific">Elysia marginata</name>
    <dbReference type="NCBI Taxonomy" id="1093978"/>
    <lineage>
        <taxon>Eukaryota</taxon>
        <taxon>Metazoa</taxon>
        <taxon>Spiralia</taxon>
        <taxon>Lophotrochozoa</taxon>
        <taxon>Mollusca</taxon>
        <taxon>Gastropoda</taxon>
        <taxon>Heterobranchia</taxon>
        <taxon>Euthyneura</taxon>
        <taxon>Panpulmonata</taxon>
        <taxon>Sacoglossa</taxon>
        <taxon>Placobranchoidea</taxon>
        <taxon>Plakobranchidae</taxon>
        <taxon>Elysia</taxon>
    </lineage>
</organism>
<feature type="transmembrane region" description="Helical" evidence="1">
    <location>
        <begin position="63"/>
        <end position="86"/>
    </location>
</feature>
<keyword evidence="1" id="KW-0812">Transmembrane</keyword>
<keyword evidence="1" id="KW-1133">Transmembrane helix</keyword>
<evidence type="ECO:0000313" key="3">
    <source>
        <dbReference type="Proteomes" id="UP000762676"/>
    </source>
</evidence>
<gene>
    <name evidence="2" type="ORF">ElyMa_000047400</name>
</gene>
<feature type="transmembrane region" description="Helical" evidence="1">
    <location>
        <begin position="92"/>
        <end position="114"/>
    </location>
</feature>
<protein>
    <submittedName>
        <fullName evidence="2">Uncharacterized protein</fullName>
    </submittedName>
</protein>
<evidence type="ECO:0000256" key="1">
    <source>
        <dbReference type="SAM" id="Phobius"/>
    </source>
</evidence>
<accession>A0AAV4EDE1</accession>
<dbReference type="AlphaFoldDB" id="A0AAV4EDE1"/>
<keyword evidence="1" id="KW-0472">Membrane</keyword>
<comment type="caution">
    <text evidence="2">The sequence shown here is derived from an EMBL/GenBank/DDBJ whole genome shotgun (WGS) entry which is preliminary data.</text>
</comment>
<evidence type="ECO:0000313" key="2">
    <source>
        <dbReference type="EMBL" id="GFR59093.1"/>
    </source>
</evidence>